<gene>
    <name evidence="1" type="ORF">EHQ24_16055</name>
</gene>
<proteinExistence type="predicted"/>
<dbReference type="EMBL" id="RQFK01000028">
    <property type="protein sequence ID" value="TGK79060.1"/>
    <property type="molecule type" value="Genomic_DNA"/>
</dbReference>
<keyword evidence="2" id="KW-1185">Reference proteome</keyword>
<dbReference type="AlphaFoldDB" id="A0A4V3JJ77"/>
<dbReference type="RefSeq" id="WP_135602637.1">
    <property type="nucleotide sequence ID" value="NZ_RQFK01000028.1"/>
</dbReference>
<dbReference type="Pfam" id="PF13385">
    <property type="entry name" value="Laminin_G_3"/>
    <property type="match status" value="1"/>
</dbReference>
<reference evidence="1" key="1">
    <citation type="journal article" date="2019" name="PLoS Negl. Trop. Dis.">
        <title>Revisiting the worldwide diversity of Leptospira species in the environment.</title>
        <authorList>
            <person name="Vincent A.T."/>
            <person name="Schiettekatte O."/>
            <person name="Bourhy P."/>
            <person name="Veyrier F.J."/>
            <person name="Picardeau M."/>
        </authorList>
    </citation>
    <scope>NUCLEOTIDE SEQUENCE [LARGE SCALE GENOMIC DNA]</scope>
    <source>
        <strain evidence="1">201800287</strain>
    </source>
</reference>
<dbReference type="Proteomes" id="UP000298009">
    <property type="component" value="Unassembled WGS sequence"/>
</dbReference>
<protein>
    <submittedName>
        <fullName evidence="1">LamG domain-containing protein</fullName>
    </submittedName>
</protein>
<comment type="caution">
    <text evidence="1">The sequence shown here is derived from an EMBL/GenBank/DDBJ whole genome shotgun (WGS) entry which is preliminary data.</text>
</comment>
<dbReference type="InterPro" id="IPR013320">
    <property type="entry name" value="ConA-like_dom_sf"/>
</dbReference>
<accession>A0A4V3JJ77</accession>
<dbReference type="SUPFAM" id="SSF49899">
    <property type="entry name" value="Concanavalin A-like lectins/glucanases"/>
    <property type="match status" value="1"/>
</dbReference>
<dbReference type="OrthoDB" id="326394at2"/>
<sequence>MRSHHFRITERITVLAFVFSFTFFCKPNSFNNTGDYESSSYRETKILQCLLEGNCIPKNVSTERSYQIPDSLVSGLYAWYPLDGNFMDMSGNARHGYFPGGVWPVTLGPSYTIGHSNLTNGSASFNGTNQLFASNFLPLCHEDFTIALWIYTNVVYNNRILGFQGSPGGNPGITVVLNPTGNPEFSAYWVASGYNSDGISVSSSSVVSANVWTHIVYVHNGTTRQGTIWVNGLSAGTTANFGSFAGCTTGNSPNQWYNGTPLNIGYAYANQYFTGRMDDIWFFKGRQLNVSDISTLMGLP</sequence>
<evidence type="ECO:0000313" key="2">
    <source>
        <dbReference type="Proteomes" id="UP000298009"/>
    </source>
</evidence>
<organism evidence="1 2">
    <name type="scientific">Leptospira noumeaensis</name>
    <dbReference type="NCBI Taxonomy" id="2484964"/>
    <lineage>
        <taxon>Bacteria</taxon>
        <taxon>Pseudomonadati</taxon>
        <taxon>Spirochaetota</taxon>
        <taxon>Spirochaetia</taxon>
        <taxon>Leptospirales</taxon>
        <taxon>Leptospiraceae</taxon>
        <taxon>Leptospira</taxon>
    </lineage>
</organism>
<name>A0A4V3JJ77_9LEPT</name>
<dbReference type="Gene3D" id="2.60.120.200">
    <property type="match status" value="1"/>
</dbReference>
<evidence type="ECO:0000313" key="1">
    <source>
        <dbReference type="EMBL" id="TGK79060.1"/>
    </source>
</evidence>